<name>G2Q2F8_THET4</name>
<keyword evidence="4" id="KW-1185">Reference proteome</keyword>
<evidence type="ECO:0000256" key="2">
    <source>
        <dbReference type="SAM" id="SignalP"/>
    </source>
</evidence>
<organism evidence="3 4">
    <name type="scientific">Thermothelomyces thermophilus (strain ATCC 42464 / BCRC 31852 / DSM 1799)</name>
    <name type="common">Sporotrichum thermophile</name>
    <dbReference type="NCBI Taxonomy" id="573729"/>
    <lineage>
        <taxon>Eukaryota</taxon>
        <taxon>Fungi</taxon>
        <taxon>Dikarya</taxon>
        <taxon>Ascomycota</taxon>
        <taxon>Pezizomycotina</taxon>
        <taxon>Sordariomycetes</taxon>
        <taxon>Sordariomycetidae</taxon>
        <taxon>Sordariales</taxon>
        <taxon>Chaetomiaceae</taxon>
        <taxon>Thermothelomyces</taxon>
    </lineage>
</organism>
<dbReference type="AlphaFoldDB" id="G2Q2F8"/>
<dbReference type="KEGG" id="mtm:MYCTH_97859"/>
<dbReference type="GeneID" id="11505475"/>
<proteinExistence type="predicted"/>
<dbReference type="HOGENOM" id="CLU_1316211_0_0_1"/>
<accession>G2Q2F8</accession>
<feature type="signal peptide" evidence="2">
    <location>
        <begin position="1"/>
        <end position="22"/>
    </location>
</feature>
<dbReference type="InParanoid" id="G2Q2F8"/>
<reference evidence="3 4" key="1">
    <citation type="journal article" date="2011" name="Nat. Biotechnol.">
        <title>Comparative genomic analysis of the thermophilic biomass-degrading fungi Myceliophthora thermophila and Thielavia terrestris.</title>
        <authorList>
            <person name="Berka R.M."/>
            <person name="Grigoriev I.V."/>
            <person name="Otillar R."/>
            <person name="Salamov A."/>
            <person name="Grimwood J."/>
            <person name="Reid I."/>
            <person name="Ishmael N."/>
            <person name="John T."/>
            <person name="Darmond C."/>
            <person name="Moisan M.-C."/>
            <person name="Henrissat B."/>
            <person name="Coutinho P.M."/>
            <person name="Lombard V."/>
            <person name="Natvig D.O."/>
            <person name="Lindquist E."/>
            <person name="Schmutz J."/>
            <person name="Lucas S."/>
            <person name="Harris P."/>
            <person name="Powlowski J."/>
            <person name="Bellemare A."/>
            <person name="Taylor D."/>
            <person name="Butler G."/>
            <person name="de Vries R.P."/>
            <person name="Allijn I.E."/>
            <person name="van den Brink J."/>
            <person name="Ushinsky S."/>
            <person name="Storms R."/>
            <person name="Powell A.J."/>
            <person name="Paulsen I.T."/>
            <person name="Elbourne L.D.H."/>
            <person name="Baker S.E."/>
            <person name="Magnuson J."/>
            <person name="LaBoissiere S."/>
            <person name="Clutterbuck A.J."/>
            <person name="Martinez D."/>
            <person name="Wogulis M."/>
            <person name="de Leon A.L."/>
            <person name="Rey M.W."/>
            <person name="Tsang A."/>
        </authorList>
    </citation>
    <scope>NUCLEOTIDE SEQUENCE [LARGE SCALE GENOMIC DNA]</scope>
    <source>
        <strain evidence="4">ATCC 42464 / BCRC 31852 / DSM 1799</strain>
    </source>
</reference>
<gene>
    <name evidence="3" type="ORF">MYCTH_97859</name>
</gene>
<protein>
    <submittedName>
        <fullName evidence="3">Uncharacterized protein</fullName>
    </submittedName>
</protein>
<evidence type="ECO:0000313" key="4">
    <source>
        <dbReference type="Proteomes" id="UP000007322"/>
    </source>
</evidence>
<dbReference type="eggNOG" id="ENOG502S4IP">
    <property type="taxonomic scope" value="Eukaryota"/>
</dbReference>
<dbReference type="EMBL" id="CP003002">
    <property type="protein sequence ID" value="AEO55083.1"/>
    <property type="molecule type" value="Genomic_DNA"/>
</dbReference>
<dbReference type="VEuPathDB" id="FungiDB:MYCTH_97859"/>
<evidence type="ECO:0000313" key="3">
    <source>
        <dbReference type="EMBL" id="AEO55083.1"/>
    </source>
</evidence>
<feature type="region of interest" description="Disordered" evidence="1">
    <location>
        <begin position="127"/>
        <end position="185"/>
    </location>
</feature>
<feature type="compositionally biased region" description="Gly residues" evidence="1">
    <location>
        <begin position="49"/>
        <end position="77"/>
    </location>
</feature>
<feature type="region of interest" description="Disordered" evidence="1">
    <location>
        <begin position="44"/>
        <end position="81"/>
    </location>
</feature>
<feature type="chain" id="PRO_5003435907" evidence="2">
    <location>
        <begin position="23"/>
        <end position="225"/>
    </location>
</feature>
<dbReference type="STRING" id="573729.G2Q2F8"/>
<feature type="compositionally biased region" description="Low complexity" evidence="1">
    <location>
        <begin position="127"/>
        <end position="175"/>
    </location>
</feature>
<evidence type="ECO:0000256" key="1">
    <source>
        <dbReference type="SAM" id="MobiDB-lite"/>
    </source>
</evidence>
<keyword evidence="2" id="KW-0732">Signal</keyword>
<sequence length="225" mass="23156">MLFGRATALFLVSSLLALPCLSLPTNEQRQAGSQHLGARATYSVVPIDGGSGPGGSGESGGSGGSGSGLGPGHGGSGRDPVTVTVIKTLPQETSFRTVYVTPHPTTERVTETVVVTKTIRVVDIGPAPTSLTTTASNTSTPSTSGIDTTSSIPPIASPSPTTSVSRPSSASAKAPLQTGSTSTRVSASIITSTYDNGRWHTSHPFGNGTVWHQVSRDRRWLRQFV</sequence>
<dbReference type="OMA" id="YPSWNAT"/>
<dbReference type="Proteomes" id="UP000007322">
    <property type="component" value="Chromosome 1"/>
</dbReference>
<dbReference type="RefSeq" id="XP_003660328.1">
    <property type="nucleotide sequence ID" value="XM_003660280.1"/>
</dbReference>